<comment type="caution">
    <text evidence="1">The sequence shown here is derived from an EMBL/GenBank/DDBJ whole genome shotgun (WGS) entry which is preliminary data.</text>
</comment>
<reference evidence="1" key="1">
    <citation type="journal article" date="2021" name="Genome Biol. Evol.">
        <title>The assembled and annotated genome of the fairy-ring fungus Marasmius oreades.</title>
        <authorList>
            <person name="Hiltunen M."/>
            <person name="Ament-Velasquez S.L."/>
            <person name="Johannesson H."/>
        </authorList>
    </citation>
    <scope>NUCLEOTIDE SEQUENCE</scope>
    <source>
        <strain evidence="1">03SP1</strain>
    </source>
</reference>
<evidence type="ECO:0000313" key="2">
    <source>
        <dbReference type="Proteomes" id="UP001049176"/>
    </source>
</evidence>
<gene>
    <name evidence="1" type="ORF">E1B28_003092</name>
</gene>
<sequence>MYYLSLNRAALIFIPPQEALNIAEATVIQVIIKSGKDLQHGPNNTDGPSIDMLAMYYDVQVEVTQAVRNLLVYDLALPLSFQGQKIDIDGRNYVLHGTRMPWSIADKLAGSLRWGIGSHSEVRMAKHKWVFELEMLNNVKDDSEEVEMEQVEGMLNVPGYRGLFG</sequence>
<protein>
    <submittedName>
        <fullName evidence="1">Uncharacterized protein</fullName>
    </submittedName>
</protein>
<proteinExistence type="predicted"/>
<evidence type="ECO:0000313" key="1">
    <source>
        <dbReference type="EMBL" id="KAG7085534.1"/>
    </source>
</evidence>
<dbReference type="AlphaFoldDB" id="A0A9P7UN27"/>
<dbReference type="RefSeq" id="XP_043002005.1">
    <property type="nucleotide sequence ID" value="XM_043160050.1"/>
</dbReference>
<keyword evidence="2" id="KW-1185">Reference proteome</keyword>
<dbReference type="OrthoDB" id="2748218at2759"/>
<organism evidence="1 2">
    <name type="scientific">Marasmius oreades</name>
    <name type="common">fairy-ring Marasmius</name>
    <dbReference type="NCBI Taxonomy" id="181124"/>
    <lineage>
        <taxon>Eukaryota</taxon>
        <taxon>Fungi</taxon>
        <taxon>Dikarya</taxon>
        <taxon>Basidiomycota</taxon>
        <taxon>Agaricomycotina</taxon>
        <taxon>Agaricomycetes</taxon>
        <taxon>Agaricomycetidae</taxon>
        <taxon>Agaricales</taxon>
        <taxon>Marasmiineae</taxon>
        <taxon>Marasmiaceae</taxon>
        <taxon>Marasmius</taxon>
    </lineage>
</organism>
<name>A0A9P7UN27_9AGAR</name>
<accession>A0A9P7UN27</accession>
<dbReference type="EMBL" id="CM032191">
    <property type="protein sequence ID" value="KAG7085534.1"/>
    <property type="molecule type" value="Genomic_DNA"/>
</dbReference>
<dbReference type="GeneID" id="66072168"/>
<dbReference type="Proteomes" id="UP001049176">
    <property type="component" value="Chromosome 11"/>
</dbReference>
<dbReference type="KEGG" id="more:E1B28_003092"/>